<dbReference type="AlphaFoldDB" id="A0A9D7FD33"/>
<accession>A0A9D7FD33</accession>
<dbReference type="FunFam" id="2.70.70.10:FF:000003">
    <property type="entry name" value="Murein hydrolase activator EnvC"/>
    <property type="match status" value="1"/>
</dbReference>
<dbReference type="PANTHER" id="PTHR21666">
    <property type="entry name" value="PEPTIDASE-RELATED"/>
    <property type="match status" value="1"/>
</dbReference>
<proteinExistence type="predicted"/>
<dbReference type="SUPFAM" id="SSF51261">
    <property type="entry name" value="Duplicated hybrid motif"/>
    <property type="match status" value="1"/>
</dbReference>
<name>A0A9D7FD33_9RHOO</name>
<keyword evidence="1" id="KW-0175">Coiled coil</keyword>
<dbReference type="CDD" id="cd12797">
    <property type="entry name" value="M23_peptidase"/>
    <property type="match status" value="1"/>
</dbReference>
<feature type="coiled-coil region" evidence="1">
    <location>
        <begin position="72"/>
        <end position="155"/>
    </location>
</feature>
<dbReference type="Gene3D" id="2.70.70.10">
    <property type="entry name" value="Glucose Permease (Domain IIA)"/>
    <property type="match status" value="1"/>
</dbReference>
<protein>
    <submittedName>
        <fullName evidence="4">Peptidoglycan DD-metalloendopeptidase family protein</fullName>
    </submittedName>
</protein>
<evidence type="ECO:0000313" key="4">
    <source>
        <dbReference type="EMBL" id="MBK7423462.1"/>
    </source>
</evidence>
<evidence type="ECO:0000256" key="1">
    <source>
        <dbReference type="SAM" id="Coils"/>
    </source>
</evidence>
<feature type="region of interest" description="Disordered" evidence="2">
    <location>
        <begin position="282"/>
        <end position="325"/>
    </location>
</feature>
<dbReference type="InterPro" id="IPR050570">
    <property type="entry name" value="Cell_wall_metabolism_enzyme"/>
</dbReference>
<dbReference type="Proteomes" id="UP000886602">
    <property type="component" value="Unassembled WGS sequence"/>
</dbReference>
<dbReference type="InterPro" id="IPR016047">
    <property type="entry name" value="M23ase_b-sheet_dom"/>
</dbReference>
<evidence type="ECO:0000313" key="5">
    <source>
        <dbReference type="Proteomes" id="UP000886602"/>
    </source>
</evidence>
<gene>
    <name evidence="4" type="ORF">IPJ48_10380</name>
</gene>
<comment type="caution">
    <text evidence="4">The sequence shown here is derived from an EMBL/GenBank/DDBJ whole genome shotgun (WGS) entry which is preliminary data.</text>
</comment>
<feature type="coiled-coil region" evidence="1">
    <location>
        <begin position="244"/>
        <end position="281"/>
    </location>
</feature>
<evidence type="ECO:0000259" key="3">
    <source>
        <dbReference type="Pfam" id="PF01551"/>
    </source>
</evidence>
<dbReference type="Gene3D" id="6.10.250.3150">
    <property type="match status" value="1"/>
</dbReference>
<dbReference type="PANTHER" id="PTHR21666:SF270">
    <property type="entry name" value="MUREIN HYDROLASE ACTIVATOR ENVC"/>
    <property type="match status" value="1"/>
</dbReference>
<dbReference type="GO" id="GO:0004222">
    <property type="term" value="F:metalloendopeptidase activity"/>
    <property type="evidence" value="ECO:0007669"/>
    <property type="project" value="TreeGrafter"/>
</dbReference>
<reference evidence="4" key="1">
    <citation type="submission" date="2020-10" db="EMBL/GenBank/DDBJ databases">
        <title>Connecting structure to function with the recovery of over 1000 high-quality activated sludge metagenome-assembled genomes encoding full-length rRNA genes using long-read sequencing.</title>
        <authorList>
            <person name="Singleton C.M."/>
            <person name="Petriglieri F."/>
            <person name="Kristensen J.M."/>
            <person name="Kirkegaard R.H."/>
            <person name="Michaelsen T.Y."/>
            <person name="Andersen M.H."/>
            <person name="Karst S.M."/>
            <person name="Dueholm M.S."/>
            <person name="Nielsen P.H."/>
            <person name="Albertsen M."/>
        </authorList>
    </citation>
    <scope>NUCLEOTIDE SEQUENCE</scope>
    <source>
        <strain evidence="4">EsbW_18-Q3-R4-48_MAXAC.044</strain>
    </source>
</reference>
<dbReference type="InterPro" id="IPR011055">
    <property type="entry name" value="Dup_hybrid_motif"/>
</dbReference>
<feature type="domain" description="M23ase beta-sheet core" evidence="3">
    <location>
        <begin position="353"/>
        <end position="447"/>
    </location>
</feature>
<dbReference type="EMBL" id="JADJNC010000015">
    <property type="protein sequence ID" value="MBK7423462.1"/>
    <property type="molecule type" value="Genomic_DNA"/>
</dbReference>
<feature type="region of interest" description="Disordered" evidence="2">
    <location>
        <begin position="1"/>
        <end position="27"/>
    </location>
</feature>
<evidence type="ECO:0000256" key="2">
    <source>
        <dbReference type="SAM" id="MobiDB-lite"/>
    </source>
</evidence>
<sequence>MQPFSKARIQAPRKDSQRPPARGKRGPVFSNRALLLLGLTGSLWLLCAPTLAREKQGTPPTKAEVAEKKGDLKELRGQIEVLRKGMAAAEGKRADSADQLKEIEQEISHTQRDLQQLATQRSKLQASLKDLDSQSKELENRLHKQQAQLEKLVYRQYLQGNPDALRLLLNGDDPNQVARDLYYLAAVGRARSQLLHEIESTLQRQQALASDTRERAEEMATIESRQKEQHGKLVAQREQRKAVLEKISAQIAEQRRTIGNLQRDEKQLSQLIERLARIIATKPAPRREVPRKTPPQTSKRSPSEPPSGAEIRNESTPEAAPAGSFARLKGELRLPARGLVSNRFGGARQEGGTWKGLFIRATPGSEVKAIAAGRVVFAEWMRGFGNLMIVDHGSSYLSIYGNNDALLKQVGDTLRGGETIAAVGNSGGNPESGLYFELRHQGQPLDPLKWVNLK</sequence>
<dbReference type="Pfam" id="PF01551">
    <property type="entry name" value="Peptidase_M23"/>
    <property type="match status" value="1"/>
</dbReference>
<organism evidence="4 5">
    <name type="scientific">Candidatus Propionivibrio dominans</name>
    <dbReference type="NCBI Taxonomy" id="2954373"/>
    <lineage>
        <taxon>Bacteria</taxon>
        <taxon>Pseudomonadati</taxon>
        <taxon>Pseudomonadota</taxon>
        <taxon>Betaproteobacteria</taxon>
        <taxon>Rhodocyclales</taxon>
        <taxon>Rhodocyclaceae</taxon>
        <taxon>Propionivibrio</taxon>
    </lineage>
</organism>